<evidence type="ECO:0000313" key="1">
    <source>
        <dbReference type="EMBL" id="QAT60257.1"/>
    </source>
</evidence>
<dbReference type="KEGG" id="spoa:EQM13_01065"/>
<dbReference type="EMBL" id="CP035282">
    <property type="protein sequence ID" value="QAT60257.1"/>
    <property type="molecule type" value="Genomic_DNA"/>
</dbReference>
<dbReference type="OrthoDB" id="2086268at2"/>
<dbReference type="RefSeq" id="WP_128751671.1">
    <property type="nucleotide sequence ID" value="NZ_CP035282.1"/>
</dbReference>
<proteinExistence type="predicted"/>
<keyword evidence="2" id="KW-1185">Reference proteome</keyword>
<accession>A0A410Q8E1</accession>
<sequence>MLKHLLIEKAYEYPLPHKEPTMQGCKYDNVKGYWTYENNNKPVILDKNFIKPRTKKADRETGEDQKGE</sequence>
<protein>
    <submittedName>
        <fullName evidence="1">Uncharacterized protein</fullName>
    </submittedName>
</protein>
<reference evidence="2" key="1">
    <citation type="submission" date="2019-01" db="EMBL/GenBank/DDBJ databases">
        <title>Draft genomes of a novel of Sporanaerobacter strains.</title>
        <authorList>
            <person name="Ma S."/>
        </authorList>
    </citation>
    <scope>NUCLEOTIDE SEQUENCE [LARGE SCALE GENOMIC DNA]</scope>
    <source>
        <strain evidence="2">NJN-17</strain>
    </source>
</reference>
<dbReference type="Proteomes" id="UP000287969">
    <property type="component" value="Chromosome"/>
</dbReference>
<name>A0A410Q8E1_9FIRM</name>
<evidence type="ECO:0000313" key="2">
    <source>
        <dbReference type="Proteomes" id="UP000287969"/>
    </source>
</evidence>
<organism evidence="1 2">
    <name type="scientific">Acidilutibacter cellobiosedens</name>
    <dbReference type="NCBI Taxonomy" id="2507161"/>
    <lineage>
        <taxon>Bacteria</taxon>
        <taxon>Bacillati</taxon>
        <taxon>Bacillota</taxon>
        <taxon>Tissierellia</taxon>
        <taxon>Tissierellales</taxon>
        <taxon>Acidilutibacteraceae</taxon>
        <taxon>Acidilutibacter</taxon>
    </lineage>
</organism>
<dbReference type="AlphaFoldDB" id="A0A410Q8E1"/>
<gene>
    <name evidence="1" type="ORF">EQM13_01065</name>
</gene>